<accession>A0A7Y4M2Q1</accession>
<evidence type="ECO:0000313" key="11">
    <source>
        <dbReference type="EMBL" id="NOJ47983.1"/>
    </source>
</evidence>
<evidence type="ECO:0000256" key="8">
    <source>
        <dbReference type="ARBA" id="ARBA00023136"/>
    </source>
</evidence>
<comment type="similarity">
    <text evidence="1 10">Belongs to the alphaproteobacteria porin family.</text>
</comment>
<keyword evidence="12" id="KW-1185">Reference proteome</keyword>
<organism evidence="11 12">
    <name type="scientific">Bradyrhizobium archetypum</name>
    <dbReference type="NCBI Taxonomy" id="2721160"/>
    <lineage>
        <taxon>Bacteria</taxon>
        <taxon>Pseudomonadati</taxon>
        <taxon>Pseudomonadota</taxon>
        <taxon>Alphaproteobacteria</taxon>
        <taxon>Hyphomicrobiales</taxon>
        <taxon>Nitrobacteraceae</taxon>
        <taxon>Bradyrhizobium</taxon>
    </lineage>
</organism>
<evidence type="ECO:0000313" key="12">
    <source>
        <dbReference type="Proteomes" id="UP000528734"/>
    </source>
</evidence>
<dbReference type="Pfam" id="PF02530">
    <property type="entry name" value="Porin_2"/>
    <property type="match status" value="1"/>
</dbReference>
<keyword evidence="6 10" id="KW-0406">Ion transport</keyword>
<dbReference type="Proteomes" id="UP000528734">
    <property type="component" value="Unassembled WGS sequence"/>
</dbReference>
<comment type="subcellular location">
    <subcellularLocation>
        <location evidence="10">Cell outer membrane</location>
        <topology evidence="10">Multi-pass membrane protein</topology>
    </subcellularLocation>
</comment>
<evidence type="ECO:0000256" key="2">
    <source>
        <dbReference type="ARBA" id="ARBA00022448"/>
    </source>
</evidence>
<dbReference type="GO" id="GO:0006811">
    <property type="term" value="P:monoatomic ion transport"/>
    <property type="evidence" value="ECO:0007669"/>
    <property type="project" value="UniProtKB-KW"/>
</dbReference>
<dbReference type="GO" id="GO:0046930">
    <property type="term" value="C:pore complex"/>
    <property type="evidence" value="ECO:0007669"/>
    <property type="project" value="UniProtKB-KW"/>
</dbReference>
<evidence type="ECO:0000256" key="7">
    <source>
        <dbReference type="ARBA" id="ARBA00023114"/>
    </source>
</evidence>
<keyword evidence="8 10" id="KW-0472">Membrane</keyword>
<gene>
    <name evidence="11" type="ORF">HCN50_17320</name>
</gene>
<dbReference type="GO" id="GO:0009279">
    <property type="term" value="C:cell outer membrane"/>
    <property type="evidence" value="ECO:0007669"/>
    <property type="project" value="UniProtKB-SubCell"/>
</dbReference>
<reference evidence="11 12" key="1">
    <citation type="submission" date="2020-03" db="EMBL/GenBank/DDBJ databases">
        <title>Bradyrhizobium diversity isolated from nodules of Muelleranthus trifoliolatus.</title>
        <authorList>
            <person name="Klepa M."/>
            <person name="Helene L."/>
            <person name="Hungria M."/>
        </authorList>
    </citation>
    <scope>NUCLEOTIDE SEQUENCE [LARGE SCALE GENOMIC DNA]</scope>
    <source>
        <strain evidence="11 12">WSM 1744</strain>
    </source>
</reference>
<keyword evidence="5 10" id="KW-0732">Signal</keyword>
<keyword evidence="3 10" id="KW-1134">Transmembrane beta strand</keyword>
<evidence type="ECO:0000256" key="3">
    <source>
        <dbReference type="ARBA" id="ARBA00022452"/>
    </source>
</evidence>
<dbReference type="EMBL" id="JAAVLW010000005">
    <property type="protein sequence ID" value="NOJ47983.1"/>
    <property type="molecule type" value="Genomic_DNA"/>
</dbReference>
<dbReference type="RefSeq" id="WP_171710870.1">
    <property type="nucleotide sequence ID" value="NZ_JAAVLW010000005.1"/>
</dbReference>
<keyword evidence="4 10" id="KW-0812">Transmembrane</keyword>
<evidence type="ECO:0000256" key="4">
    <source>
        <dbReference type="ARBA" id="ARBA00022692"/>
    </source>
</evidence>
<evidence type="ECO:0000256" key="9">
    <source>
        <dbReference type="ARBA" id="ARBA00023237"/>
    </source>
</evidence>
<sequence>MRKSLLIMIAVMLPSAAALAEQPSAQKRYKAETSAKSLPLKRPSSANACAEYGAGFVRIEGTSTCMKIGGAVSVGVGVSSGSR</sequence>
<dbReference type="InterPro" id="IPR003684">
    <property type="entry name" value="Porin_alphabac"/>
</dbReference>
<feature type="chain" id="PRO_5031611255" description="Porin" evidence="10">
    <location>
        <begin position="21"/>
        <end position="83"/>
    </location>
</feature>
<protein>
    <recommendedName>
        <fullName evidence="10">Porin</fullName>
    </recommendedName>
</protein>
<comment type="function">
    <text evidence="10">Forms passive diffusion pores that allow small molecular weight hydrophilic materials across the outer membrane.</text>
</comment>
<evidence type="ECO:0000256" key="10">
    <source>
        <dbReference type="RuleBase" id="RU364005"/>
    </source>
</evidence>
<keyword evidence="7 10" id="KW-0626">Porin</keyword>
<evidence type="ECO:0000256" key="5">
    <source>
        <dbReference type="ARBA" id="ARBA00022729"/>
    </source>
</evidence>
<name>A0A7Y4M2Q1_9BRAD</name>
<keyword evidence="2 10" id="KW-0813">Transport</keyword>
<keyword evidence="9 10" id="KW-0998">Cell outer membrane</keyword>
<evidence type="ECO:0000256" key="1">
    <source>
        <dbReference type="ARBA" id="ARBA00009521"/>
    </source>
</evidence>
<comment type="domain">
    <text evidence="10">Consists of 16-stranded beta-barrel sheets, with large surface-exposed loops, that form a transmembrane pore at the center of each barrel. The pore is partially ocluded by a peptide loop that folds into the pore lumen.</text>
</comment>
<dbReference type="AlphaFoldDB" id="A0A7Y4M2Q1"/>
<dbReference type="GO" id="GO:0015288">
    <property type="term" value="F:porin activity"/>
    <property type="evidence" value="ECO:0007669"/>
    <property type="project" value="UniProtKB-KW"/>
</dbReference>
<proteinExistence type="inferred from homology"/>
<evidence type="ECO:0000256" key="6">
    <source>
        <dbReference type="ARBA" id="ARBA00023065"/>
    </source>
</evidence>
<comment type="caution">
    <text evidence="11">The sequence shown here is derived from an EMBL/GenBank/DDBJ whole genome shotgun (WGS) entry which is preliminary data.</text>
</comment>
<feature type="signal peptide" evidence="10">
    <location>
        <begin position="1"/>
        <end position="20"/>
    </location>
</feature>